<keyword evidence="2" id="KW-0378">Hydrolase</keyword>
<dbReference type="PANTHER" id="PTHR43798">
    <property type="entry name" value="MONOACYLGLYCEROL LIPASE"/>
    <property type="match status" value="1"/>
</dbReference>
<dbReference type="GO" id="GO:0016020">
    <property type="term" value="C:membrane"/>
    <property type="evidence" value="ECO:0007669"/>
    <property type="project" value="TreeGrafter"/>
</dbReference>
<dbReference type="RefSeq" id="WP_012175425.1">
    <property type="nucleotide sequence ID" value="NC_009943.1"/>
</dbReference>
<dbReference type="InterPro" id="IPR000639">
    <property type="entry name" value="Epox_hydrolase-like"/>
</dbReference>
<dbReference type="InterPro" id="IPR050266">
    <property type="entry name" value="AB_hydrolase_sf"/>
</dbReference>
<dbReference type="InterPro" id="IPR029058">
    <property type="entry name" value="AB_hydrolase_fold"/>
</dbReference>
<evidence type="ECO:0000313" key="3">
    <source>
        <dbReference type="Proteomes" id="UP000008561"/>
    </source>
</evidence>
<protein>
    <submittedName>
        <fullName evidence="2">Alpha/beta hydrolase fold</fullName>
    </submittedName>
</protein>
<evidence type="ECO:0000313" key="2">
    <source>
        <dbReference type="EMBL" id="ABW67813.1"/>
    </source>
</evidence>
<keyword evidence="3" id="KW-1185">Reference proteome</keyword>
<dbReference type="STRING" id="96561.Dole_2009"/>
<organism evidence="2 3">
    <name type="scientific">Desulfosudis oleivorans (strain DSM 6200 / JCM 39069 / Hxd3)</name>
    <name type="common">Desulfococcus oleovorans</name>
    <dbReference type="NCBI Taxonomy" id="96561"/>
    <lineage>
        <taxon>Bacteria</taxon>
        <taxon>Pseudomonadati</taxon>
        <taxon>Thermodesulfobacteriota</taxon>
        <taxon>Desulfobacteria</taxon>
        <taxon>Desulfobacterales</taxon>
        <taxon>Desulfosudaceae</taxon>
        <taxon>Desulfosudis</taxon>
    </lineage>
</organism>
<dbReference type="KEGG" id="dol:Dole_2009"/>
<dbReference type="PRINTS" id="PR00412">
    <property type="entry name" value="EPOXHYDRLASE"/>
</dbReference>
<dbReference type="EMBL" id="CP000859">
    <property type="protein sequence ID" value="ABW67813.1"/>
    <property type="molecule type" value="Genomic_DNA"/>
</dbReference>
<dbReference type="AlphaFoldDB" id="A8ZTD0"/>
<dbReference type="HOGENOM" id="CLU_020336_13_3_7"/>
<proteinExistence type="predicted"/>
<evidence type="ECO:0000259" key="1">
    <source>
        <dbReference type="Pfam" id="PF00561"/>
    </source>
</evidence>
<dbReference type="GO" id="GO:0016787">
    <property type="term" value="F:hydrolase activity"/>
    <property type="evidence" value="ECO:0007669"/>
    <property type="project" value="UniProtKB-KW"/>
</dbReference>
<reference evidence="2 3" key="1">
    <citation type="submission" date="2007-10" db="EMBL/GenBank/DDBJ databases">
        <title>Complete sequence of Desulfococcus oleovorans Hxd3.</title>
        <authorList>
            <consortium name="US DOE Joint Genome Institute"/>
            <person name="Copeland A."/>
            <person name="Lucas S."/>
            <person name="Lapidus A."/>
            <person name="Barry K."/>
            <person name="Glavina del Rio T."/>
            <person name="Dalin E."/>
            <person name="Tice H."/>
            <person name="Pitluck S."/>
            <person name="Kiss H."/>
            <person name="Brettin T."/>
            <person name="Bruce D."/>
            <person name="Detter J.C."/>
            <person name="Han C."/>
            <person name="Schmutz J."/>
            <person name="Larimer F."/>
            <person name="Land M."/>
            <person name="Hauser L."/>
            <person name="Kyrpides N."/>
            <person name="Kim E."/>
            <person name="Wawrik B."/>
            <person name="Richardson P."/>
        </authorList>
    </citation>
    <scope>NUCLEOTIDE SEQUENCE [LARGE SCALE GENOMIC DNA]</scope>
    <source>
        <strain evidence="3">DSM 6200 / JCM 39069 / Hxd3</strain>
    </source>
</reference>
<dbReference type="PANTHER" id="PTHR43798:SF24">
    <property type="entry name" value="CIS-3-ALKYL-4-ALKYLOXETAN-2-ONE DECARBOXYLASE"/>
    <property type="match status" value="1"/>
</dbReference>
<sequence>MATPVDKTPFAHLYPFDSHFVEINGWNCHYLDEGAGEPLLMLHGNPTWSFYYRELVKRFSPDFRVVCPDHIGCGLSDKPPADQYGYRLKDRVNDIETLVNHLNLDGITLIVHDWGGFIGCAFALRNLEKIKRVVITNTAAFLKISGKPIPARLRVLRHIAPFAVPAVLGANLFARAALYMAPKKKLPPDVKAGLIAPYNSWANRIATLKFVQDIALSEKDPSYEMGRFLDDNLYKLSGFPMLICWGLHDFVFDTDYFAEWQRRFPHAESHGFETAGHYLLEDEPEQVGDRIKAFLKKHP</sequence>
<name>A8ZTD0_DESOH</name>
<gene>
    <name evidence="2" type="ordered locus">Dole_2009</name>
</gene>
<dbReference type="Pfam" id="PF00561">
    <property type="entry name" value="Abhydrolase_1"/>
    <property type="match status" value="1"/>
</dbReference>
<accession>A8ZTD0</accession>
<dbReference type="InterPro" id="IPR000073">
    <property type="entry name" value="AB_hydrolase_1"/>
</dbReference>
<dbReference type="MEROPS" id="S33.990"/>
<dbReference type="PRINTS" id="PR00111">
    <property type="entry name" value="ABHYDROLASE"/>
</dbReference>
<dbReference type="eggNOG" id="COG0596">
    <property type="taxonomic scope" value="Bacteria"/>
</dbReference>
<dbReference type="Gene3D" id="3.40.50.1820">
    <property type="entry name" value="alpha/beta hydrolase"/>
    <property type="match status" value="1"/>
</dbReference>
<feature type="domain" description="AB hydrolase-1" evidence="1">
    <location>
        <begin position="38"/>
        <end position="284"/>
    </location>
</feature>
<dbReference type="Proteomes" id="UP000008561">
    <property type="component" value="Chromosome"/>
</dbReference>
<dbReference type="SUPFAM" id="SSF53474">
    <property type="entry name" value="alpha/beta-Hydrolases"/>
    <property type="match status" value="1"/>
</dbReference>